<evidence type="ECO:0008006" key="3">
    <source>
        <dbReference type="Google" id="ProtNLM"/>
    </source>
</evidence>
<dbReference type="Gene3D" id="3.90.1200.10">
    <property type="match status" value="1"/>
</dbReference>
<comment type="caution">
    <text evidence="1">The sequence shown here is derived from an EMBL/GenBank/DDBJ whole genome shotgun (WGS) entry which is preliminary data.</text>
</comment>
<dbReference type="EMBL" id="JACGWX010000012">
    <property type="protein sequence ID" value="MBA8849067.1"/>
    <property type="molecule type" value="Genomic_DNA"/>
</dbReference>
<dbReference type="InterPro" id="IPR011009">
    <property type="entry name" value="Kinase-like_dom_sf"/>
</dbReference>
<evidence type="ECO:0000313" key="2">
    <source>
        <dbReference type="Proteomes" id="UP000585905"/>
    </source>
</evidence>
<dbReference type="SUPFAM" id="SSF56112">
    <property type="entry name" value="Protein kinase-like (PK-like)"/>
    <property type="match status" value="1"/>
</dbReference>
<gene>
    <name evidence="1" type="ORF">FHX53_002684</name>
</gene>
<organism evidence="1 2">
    <name type="scientific">Microcella alkalica</name>
    <dbReference type="NCBI Taxonomy" id="355930"/>
    <lineage>
        <taxon>Bacteria</taxon>
        <taxon>Bacillati</taxon>
        <taxon>Actinomycetota</taxon>
        <taxon>Actinomycetes</taxon>
        <taxon>Micrococcales</taxon>
        <taxon>Microbacteriaceae</taxon>
        <taxon>Microcella</taxon>
    </lineage>
</organism>
<evidence type="ECO:0000313" key="1">
    <source>
        <dbReference type="EMBL" id="MBA8849067.1"/>
    </source>
</evidence>
<dbReference type="AlphaFoldDB" id="A0A839EC58"/>
<dbReference type="Proteomes" id="UP000585905">
    <property type="component" value="Unassembled WGS sequence"/>
</dbReference>
<protein>
    <recommendedName>
        <fullName evidence="3">Aminoglycoside phosphotransferase domain-containing protein</fullName>
    </recommendedName>
</protein>
<proteinExistence type="predicted"/>
<accession>A0A839EC58</accession>
<name>A0A839EC58_9MICO</name>
<reference evidence="1 2" key="1">
    <citation type="submission" date="2020-07" db="EMBL/GenBank/DDBJ databases">
        <title>Sequencing the genomes of 1000 actinobacteria strains.</title>
        <authorList>
            <person name="Klenk H.-P."/>
        </authorList>
    </citation>
    <scope>NUCLEOTIDE SEQUENCE [LARGE SCALE GENOMIC DNA]</scope>
    <source>
        <strain evidence="1 2">DSM 19663</strain>
    </source>
</reference>
<keyword evidence="2" id="KW-1185">Reference proteome</keyword>
<sequence length="294" mass="32824">MYRAPDSVVEEIASDAEALDHVHRVLGPVDVVADLSWAHGEARVLEVRTRGDEHAIAKWHRGGRNYHRELSAYQLYVPALGGDAPRLVASDDRLQLLILSRVPGALVEGSDAEHDPVVHVRAGEALRRLHDSTPAIINDHFGDAVISKFAYWADRIGDAASEAKLAIARRIAKTSLDLGPLPMVPAHRDNSSRNWMLGLDGHVRLIDFAAVEFEPWAVDLFRLEQREWLDAPLLRESFLDGYGRRPDERDHAMLHAFHAVSAISTIAWAVEHDDLVFAAQGREMLDRLLGETLY</sequence>
<dbReference type="RefSeq" id="WP_182491885.1">
    <property type="nucleotide sequence ID" value="NZ_BAAAOV010000008.1"/>
</dbReference>